<evidence type="ECO:0000256" key="1">
    <source>
        <dbReference type="SAM" id="SignalP"/>
    </source>
</evidence>
<dbReference type="EMBL" id="CP136925">
    <property type="protein sequence ID" value="WXA13959.1"/>
    <property type="molecule type" value="Genomic_DNA"/>
</dbReference>
<dbReference type="AlphaFoldDB" id="A0AAU6P8P9"/>
<feature type="chain" id="PRO_5044713008" evidence="1">
    <location>
        <begin position="22"/>
        <end position="238"/>
    </location>
</feature>
<dbReference type="Gene3D" id="3.90.930.1">
    <property type="match status" value="1"/>
</dbReference>
<name>A0AAU6P8P9_9FLAO</name>
<keyword evidence="4" id="KW-1185">Reference proteome</keyword>
<keyword evidence="1" id="KW-0732">Signal</keyword>
<sequence length="238" mass="27635">MFKTLTIIGGVFLLSIATLIAQEKVNQFDANGKRHGVWKKNYKNTHVLRYEGEFNHGKEIGTFKFYKNVNSKPSLTATRTFNAQNNIAEVTFFASNGKIISQGNMLGKKHIGTWKYFHNNSNQVMTIENYNTNGNLEGESVVYYLNGQIAEKSHFKEGKLHGQSLWYDEDGTLIKEYNYIHDELYGKANFYGPEGKLKLKGQYKNNRRDGVWTYYKKNGEIEKEEDFTRRSKNPYKQH</sequence>
<dbReference type="RefSeq" id="WP_338733280.1">
    <property type="nucleotide sequence ID" value="NZ_CP136924.1"/>
</dbReference>
<dbReference type="Pfam" id="PF07661">
    <property type="entry name" value="MORN_2"/>
    <property type="match status" value="4"/>
</dbReference>
<protein>
    <submittedName>
        <fullName evidence="3">Toxin-antitoxin system YwqK family antitoxin</fullName>
    </submittedName>
</protein>
<dbReference type="KEGG" id="mcaa:R3L15_03595"/>
<accession>A0AAU6P8P9</accession>
<feature type="signal peptide" evidence="1">
    <location>
        <begin position="1"/>
        <end position="21"/>
    </location>
</feature>
<evidence type="ECO:0000313" key="3">
    <source>
        <dbReference type="EMBL" id="WXA13959.1"/>
    </source>
</evidence>
<dbReference type="Proteomes" id="UP001368318">
    <property type="component" value="Chromosome"/>
</dbReference>
<organism evidence="3">
    <name type="scientific">Mangrovimonas cancribranchiae</name>
    <dbReference type="NCBI Taxonomy" id="3080055"/>
    <lineage>
        <taxon>Bacteria</taxon>
        <taxon>Pseudomonadati</taxon>
        <taxon>Bacteroidota</taxon>
        <taxon>Flavobacteriia</taxon>
        <taxon>Flavobacteriales</taxon>
        <taxon>Flavobacteriaceae</taxon>
        <taxon>Mangrovimonas</taxon>
    </lineage>
</organism>
<dbReference type="SUPFAM" id="SSF82185">
    <property type="entry name" value="Histone H3 K4-specific methyltransferase SET7/9 N-terminal domain"/>
    <property type="match status" value="1"/>
</dbReference>
<evidence type="ECO:0000313" key="2">
    <source>
        <dbReference type="EMBL" id="WXA03618.1"/>
    </source>
</evidence>
<proteinExistence type="predicted"/>
<gene>
    <name evidence="3" type="ORF">R3L15_03595</name>
    <name evidence="2" type="ORF">R3L16_03800</name>
</gene>
<reference evidence="3 4" key="1">
    <citation type="submission" date="2023-10" db="EMBL/GenBank/DDBJ databases">
        <title>Culture-based analysis of two novel bacteria associated with mangrove crab gills.</title>
        <authorList>
            <person name="Yang X."/>
            <person name="Garuglieri E."/>
            <person name="Van Goethem M.W."/>
            <person name="Fusi M."/>
            <person name="Marasco R."/>
            <person name="Daffonchio D.G."/>
        </authorList>
    </citation>
    <scope>NUCLEOTIDE SEQUENCE</scope>
    <source>
        <strain evidence="3">UG2-1</strain>
        <strain evidence="2">UG2-2</strain>
        <strain evidence="4">UG2_2</strain>
    </source>
</reference>
<dbReference type="InterPro" id="IPR011652">
    <property type="entry name" value="MORN_2"/>
</dbReference>
<evidence type="ECO:0000313" key="4">
    <source>
        <dbReference type="Proteomes" id="UP001368318"/>
    </source>
</evidence>
<dbReference type="EMBL" id="CP136924">
    <property type="protein sequence ID" value="WXA03618.1"/>
    <property type="molecule type" value="Genomic_DNA"/>
</dbReference>